<feature type="region of interest" description="Disordered" evidence="1">
    <location>
        <begin position="96"/>
        <end position="115"/>
    </location>
</feature>
<feature type="transmembrane region" description="Helical" evidence="2">
    <location>
        <begin position="129"/>
        <end position="151"/>
    </location>
</feature>
<evidence type="ECO:0000313" key="4">
    <source>
        <dbReference type="Proteomes" id="UP000196239"/>
    </source>
</evidence>
<feature type="transmembrane region" description="Helical" evidence="2">
    <location>
        <begin position="44"/>
        <end position="61"/>
    </location>
</feature>
<dbReference type="AlphaFoldDB" id="A0A128A4V0"/>
<proteinExistence type="predicted"/>
<evidence type="ECO:0000313" key="3">
    <source>
        <dbReference type="EMBL" id="CUR52368.1"/>
    </source>
</evidence>
<dbReference type="KEGG" id="ndv:NDEV_1606"/>
<sequence length="161" mass="17583">MSQTLWKDKKILILSFVTAATTVIAGIYHLQMAPGSLSHNLGEGILFLVGGMLQVFWAVPVIKRWGKVWQIIGIVGTIIFFTLWLSDRLHLLPEGGGPSGHMQPHEPRGNFTGGEFPKGSAPRGLGLEIGGIMVPPIEMFQIAFIGLYTVLSKMLSSRQSK</sequence>
<name>A0A128A4V0_9ARCH</name>
<feature type="transmembrane region" description="Helical" evidence="2">
    <location>
        <begin position="68"/>
        <end position="86"/>
    </location>
</feature>
<protein>
    <submittedName>
        <fullName evidence="3">Uncharacterized membrane protein</fullName>
    </submittedName>
</protein>
<keyword evidence="2" id="KW-0812">Transmembrane</keyword>
<accession>A0A128A4V0</accession>
<organism evidence="3 4">
    <name type="scientific">Nitrosotalea devaniterrae</name>
    <dbReference type="NCBI Taxonomy" id="1078905"/>
    <lineage>
        <taxon>Archaea</taxon>
        <taxon>Nitrososphaerota</taxon>
        <taxon>Nitrososphaeria</taxon>
        <taxon>Nitrosotaleales</taxon>
        <taxon>Nitrosotaleaceae</taxon>
        <taxon>Nitrosotalea</taxon>
    </lineage>
</organism>
<evidence type="ECO:0000256" key="1">
    <source>
        <dbReference type="SAM" id="MobiDB-lite"/>
    </source>
</evidence>
<keyword evidence="4" id="KW-1185">Reference proteome</keyword>
<gene>
    <name evidence="3" type="ORF">NDEV_1606</name>
</gene>
<keyword evidence="2" id="KW-1133">Transmembrane helix</keyword>
<keyword evidence="2" id="KW-0472">Membrane</keyword>
<reference evidence="4" key="1">
    <citation type="submission" date="2015-10" db="EMBL/GenBank/DDBJ databases">
        <authorList>
            <person name="Lehtovirta-Morley L.E."/>
            <person name="Vieille C."/>
        </authorList>
    </citation>
    <scope>NUCLEOTIDE SEQUENCE [LARGE SCALE GENOMIC DNA]</scope>
</reference>
<feature type="transmembrane region" description="Helical" evidence="2">
    <location>
        <begin position="12"/>
        <end position="32"/>
    </location>
</feature>
<dbReference type="Proteomes" id="UP000196239">
    <property type="component" value="Chromosome 1"/>
</dbReference>
<dbReference type="EMBL" id="LN890280">
    <property type="protein sequence ID" value="CUR52368.1"/>
    <property type="molecule type" value="Genomic_DNA"/>
</dbReference>
<evidence type="ECO:0000256" key="2">
    <source>
        <dbReference type="SAM" id="Phobius"/>
    </source>
</evidence>